<dbReference type="PROSITE" id="PS50297">
    <property type="entry name" value="ANK_REP_REGION"/>
    <property type="match status" value="4"/>
</dbReference>
<keyword evidence="5" id="KW-1185">Reference proteome</keyword>
<sequence>MDLTPVTPTESMNPALLLLSLPNELLLLVADNLDRSRDLYSLFLVNHHLASLLTPHLHGFAVENREGMSALQWAAYKGHLGLAKLLVDKGFDVNYCPPGGWRARWPPIFYAIRSCKFALVQLLLDNGADIDTRVFANSTLLHMTVYTMTNALELNFDSDETSEMAEFRLQAVEMPAVLQVLLGRQPAHWPINDYGYTALHEAARRCKNGKMASLELLLEHGVDVNHANIDGMTALHNAALRGRLEAAKFLVQQGAFVLAKNKEGYTPLQLAMRRGHATVIELLMEYEPVEDESEL</sequence>
<keyword evidence="2 3" id="KW-0040">ANK repeat</keyword>
<dbReference type="PANTHER" id="PTHR24198">
    <property type="entry name" value="ANKYRIN REPEAT AND PROTEIN KINASE DOMAIN-CONTAINING PROTEIN"/>
    <property type="match status" value="1"/>
</dbReference>
<feature type="repeat" description="ANK" evidence="3">
    <location>
        <begin position="263"/>
        <end position="285"/>
    </location>
</feature>
<feature type="repeat" description="ANK" evidence="3">
    <location>
        <begin position="66"/>
        <end position="94"/>
    </location>
</feature>
<dbReference type="PRINTS" id="PR01415">
    <property type="entry name" value="ANKYRIN"/>
</dbReference>
<evidence type="ECO:0000256" key="3">
    <source>
        <dbReference type="PROSITE-ProRule" id="PRU00023"/>
    </source>
</evidence>
<name>A0ABR3GEL1_9PEZI</name>
<dbReference type="SUPFAM" id="SSF48403">
    <property type="entry name" value="Ankyrin repeat"/>
    <property type="match status" value="1"/>
</dbReference>
<dbReference type="InterPro" id="IPR002110">
    <property type="entry name" value="Ankyrin_rpt"/>
</dbReference>
<dbReference type="PROSITE" id="PS50088">
    <property type="entry name" value="ANK_REPEAT"/>
    <property type="match status" value="4"/>
</dbReference>
<feature type="repeat" description="ANK" evidence="3">
    <location>
        <begin position="194"/>
        <end position="229"/>
    </location>
</feature>
<reference evidence="4 5" key="1">
    <citation type="submission" date="2024-02" db="EMBL/GenBank/DDBJ databases">
        <title>Discinaceae phylogenomics.</title>
        <authorList>
            <person name="Dirks A.C."/>
            <person name="James T.Y."/>
        </authorList>
    </citation>
    <scope>NUCLEOTIDE SEQUENCE [LARGE SCALE GENOMIC DNA]</scope>
    <source>
        <strain evidence="4 5">ACD0624</strain>
    </source>
</reference>
<dbReference type="Gene3D" id="1.25.40.20">
    <property type="entry name" value="Ankyrin repeat-containing domain"/>
    <property type="match status" value="2"/>
</dbReference>
<gene>
    <name evidence="4" type="ORF">Q9L58_006856</name>
</gene>
<dbReference type="SMART" id="SM00248">
    <property type="entry name" value="ANK"/>
    <property type="match status" value="5"/>
</dbReference>
<accession>A0ABR3GEL1</accession>
<dbReference type="Proteomes" id="UP001447188">
    <property type="component" value="Unassembled WGS sequence"/>
</dbReference>
<dbReference type="Pfam" id="PF12796">
    <property type="entry name" value="Ank_2"/>
    <property type="match status" value="2"/>
</dbReference>
<feature type="repeat" description="ANK" evidence="3">
    <location>
        <begin position="230"/>
        <end position="262"/>
    </location>
</feature>
<dbReference type="EMBL" id="JBBBZM010000100">
    <property type="protein sequence ID" value="KAL0634238.1"/>
    <property type="molecule type" value="Genomic_DNA"/>
</dbReference>
<comment type="caution">
    <text evidence="4">The sequence shown here is derived from an EMBL/GenBank/DDBJ whole genome shotgun (WGS) entry which is preliminary data.</text>
</comment>
<evidence type="ECO:0000256" key="2">
    <source>
        <dbReference type="ARBA" id="ARBA00023043"/>
    </source>
</evidence>
<dbReference type="InterPro" id="IPR036770">
    <property type="entry name" value="Ankyrin_rpt-contain_sf"/>
</dbReference>
<keyword evidence="1" id="KW-0677">Repeat</keyword>
<evidence type="ECO:0000313" key="5">
    <source>
        <dbReference type="Proteomes" id="UP001447188"/>
    </source>
</evidence>
<dbReference type="PANTHER" id="PTHR24198:SF165">
    <property type="entry name" value="ANKYRIN REPEAT-CONTAINING PROTEIN-RELATED"/>
    <property type="match status" value="1"/>
</dbReference>
<evidence type="ECO:0000256" key="1">
    <source>
        <dbReference type="ARBA" id="ARBA00022737"/>
    </source>
</evidence>
<organism evidence="4 5">
    <name type="scientific">Discina gigas</name>
    <dbReference type="NCBI Taxonomy" id="1032678"/>
    <lineage>
        <taxon>Eukaryota</taxon>
        <taxon>Fungi</taxon>
        <taxon>Dikarya</taxon>
        <taxon>Ascomycota</taxon>
        <taxon>Pezizomycotina</taxon>
        <taxon>Pezizomycetes</taxon>
        <taxon>Pezizales</taxon>
        <taxon>Discinaceae</taxon>
        <taxon>Discina</taxon>
    </lineage>
</organism>
<evidence type="ECO:0000313" key="4">
    <source>
        <dbReference type="EMBL" id="KAL0634238.1"/>
    </source>
</evidence>
<proteinExistence type="predicted"/>
<protein>
    <submittedName>
        <fullName evidence="4">Uncharacterized protein</fullName>
    </submittedName>
</protein>